<organism evidence="9 10">
    <name type="scientific">Chitinophaga qingshengii</name>
    <dbReference type="NCBI Taxonomy" id="1569794"/>
    <lineage>
        <taxon>Bacteria</taxon>
        <taxon>Pseudomonadati</taxon>
        <taxon>Bacteroidota</taxon>
        <taxon>Chitinophagia</taxon>
        <taxon>Chitinophagales</taxon>
        <taxon>Chitinophagaceae</taxon>
        <taxon>Chitinophaga</taxon>
    </lineage>
</organism>
<evidence type="ECO:0000256" key="4">
    <source>
        <dbReference type="ARBA" id="ARBA00022692"/>
    </source>
</evidence>
<feature type="transmembrane region" description="Helical" evidence="8">
    <location>
        <begin position="331"/>
        <end position="361"/>
    </location>
</feature>
<proteinExistence type="inferred from homology"/>
<gene>
    <name evidence="9" type="ORF">ICL07_27710</name>
</gene>
<name>A0ABR7TUP4_9BACT</name>
<feature type="transmembrane region" description="Helical" evidence="8">
    <location>
        <begin position="373"/>
        <end position="392"/>
    </location>
</feature>
<feature type="transmembrane region" description="Helical" evidence="8">
    <location>
        <begin position="218"/>
        <end position="242"/>
    </location>
</feature>
<evidence type="ECO:0000256" key="8">
    <source>
        <dbReference type="SAM" id="Phobius"/>
    </source>
</evidence>
<evidence type="ECO:0000256" key="7">
    <source>
        <dbReference type="ARBA" id="ARBA00049663"/>
    </source>
</evidence>
<sequence>MAFLIVVLCILVLIVLVTLAKCNAFLAFVIVSALAGWWLGMPPQSITAAMQKGIGDTMGGLLIIITVGAMLGKLVAESGAARQIAQTLIGLFGTRYVQWALLVAGFIIGIPLYYGVGFVLLVPLIFSVVYQYKLPAVYIGLPTLAALSITHGFLPPHPSPVALVTQFQANMGLTLVYGLVVAIPALLVAGPFFARYLKRIPASPSPLFQTKDTAEQALPGAFNSFLTALLPVLLLIITTGLLHGMSKSAPLYGLISFVGDAPIVMLCCLLVATFTLGVAQGKPLKDIMNIYAEAVKDIAMIMLIIAGSGALKEVLAASGVSEQIAVAMRSWHIPVLVLGWLMAAVIRACIGSATIAGITAAGMMAPMVAAGQVNPNLMVLSVGAGSLMFSHVNDAGFWMFKEYFNISIKNTFLSWSVMETLVGIMGLIGVLALNTILTN</sequence>
<comment type="caution">
    <text evidence="9">The sequence shown here is derived from an EMBL/GenBank/DDBJ whole genome shotgun (WGS) entry which is preliminary data.</text>
</comment>
<keyword evidence="2" id="KW-0813">Transport</keyword>
<evidence type="ECO:0000256" key="2">
    <source>
        <dbReference type="ARBA" id="ARBA00022448"/>
    </source>
</evidence>
<feature type="transmembrane region" description="Helical" evidence="8">
    <location>
        <begin position="254"/>
        <end position="278"/>
    </location>
</feature>
<dbReference type="EMBL" id="JACVFC010000005">
    <property type="protein sequence ID" value="MBC9934205.1"/>
    <property type="molecule type" value="Genomic_DNA"/>
</dbReference>
<keyword evidence="3" id="KW-1003">Cell membrane</keyword>
<keyword evidence="5 8" id="KW-1133">Transmembrane helix</keyword>
<dbReference type="InterPro" id="IPR003474">
    <property type="entry name" value="Glcn_transporter"/>
</dbReference>
<dbReference type="Proteomes" id="UP000659124">
    <property type="component" value="Unassembled WGS sequence"/>
</dbReference>
<comment type="similarity">
    <text evidence="7">Belongs to the GntP permease family.</text>
</comment>
<feature type="transmembrane region" description="Helical" evidence="8">
    <location>
        <begin position="174"/>
        <end position="197"/>
    </location>
</feature>
<accession>A0ABR7TUP4</accession>
<protein>
    <submittedName>
        <fullName evidence="9">Gluconate transporter</fullName>
    </submittedName>
</protein>
<evidence type="ECO:0000256" key="6">
    <source>
        <dbReference type="ARBA" id="ARBA00023136"/>
    </source>
</evidence>
<feature type="transmembrane region" description="Helical" evidence="8">
    <location>
        <begin position="30"/>
        <end position="50"/>
    </location>
</feature>
<feature type="transmembrane region" description="Helical" evidence="8">
    <location>
        <begin position="290"/>
        <end position="311"/>
    </location>
</feature>
<dbReference type="NCBIfam" id="TIGR00791">
    <property type="entry name" value="gntP"/>
    <property type="match status" value="1"/>
</dbReference>
<keyword evidence="10" id="KW-1185">Reference proteome</keyword>
<dbReference type="PANTHER" id="PTHR30354:SF22">
    <property type="entry name" value="HIGH-AFFINITY GLUCONATE TRANSPORTER"/>
    <property type="match status" value="1"/>
</dbReference>
<feature type="transmembrane region" description="Helical" evidence="8">
    <location>
        <begin position="57"/>
        <end position="76"/>
    </location>
</feature>
<comment type="subcellular location">
    <subcellularLocation>
        <location evidence="1">Cell membrane</location>
        <topology evidence="1">Multi-pass membrane protein</topology>
    </subcellularLocation>
</comment>
<keyword evidence="6 8" id="KW-0472">Membrane</keyword>
<evidence type="ECO:0000313" key="10">
    <source>
        <dbReference type="Proteomes" id="UP000659124"/>
    </source>
</evidence>
<feature type="transmembrane region" description="Helical" evidence="8">
    <location>
        <begin position="136"/>
        <end position="154"/>
    </location>
</feature>
<evidence type="ECO:0000256" key="5">
    <source>
        <dbReference type="ARBA" id="ARBA00022989"/>
    </source>
</evidence>
<dbReference type="RefSeq" id="WP_188091321.1">
    <property type="nucleotide sequence ID" value="NZ_JACVFC010000005.1"/>
</dbReference>
<feature type="transmembrane region" description="Helical" evidence="8">
    <location>
        <begin position="96"/>
        <end position="129"/>
    </location>
</feature>
<reference evidence="9 10" key="1">
    <citation type="submission" date="2020-09" db="EMBL/GenBank/DDBJ databases">
        <title>Genome sequences of type strains of Chitinophaga qingshengii and Chitinophaga varians.</title>
        <authorList>
            <person name="Kittiwongwattana C."/>
        </authorList>
    </citation>
    <scope>NUCLEOTIDE SEQUENCE [LARGE SCALE GENOMIC DNA]</scope>
    <source>
        <strain evidence="9 10">JCM 30026</strain>
    </source>
</reference>
<evidence type="ECO:0000313" key="9">
    <source>
        <dbReference type="EMBL" id="MBC9934205.1"/>
    </source>
</evidence>
<evidence type="ECO:0000256" key="1">
    <source>
        <dbReference type="ARBA" id="ARBA00004651"/>
    </source>
</evidence>
<dbReference type="Pfam" id="PF02447">
    <property type="entry name" value="GntP_permease"/>
    <property type="match status" value="1"/>
</dbReference>
<dbReference type="PIRSF" id="PIRSF002746">
    <property type="entry name" value="Gluconate_transporter"/>
    <property type="match status" value="1"/>
</dbReference>
<dbReference type="PANTHER" id="PTHR30354">
    <property type="entry name" value="GNT FAMILY GLUCONATE TRANSPORTER"/>
    <property type="match status" value="1"/>
</dbReference>
<keyword evidence="4 8" id="KW-0812">Transmembrane</keyword>
<feature type="transmembrane region" description="Helical" evidence="8">
    <location>
        <begin position="412"/>
        <end position="437"/>
    </location>
</feature>
<evidence type="ECO:0000256" key="3">
    <source>
        <dbReference type="ARBA" id="ARBA00022475"/>
    </source>
</evidence>